<name>A0A1G4K1M5_9SACH</name>
<evidence type="ECO:0000256" key="1">
    <source>
        <dbReference type="SAM" id="MobiDB-lite"/>
    </source>
</evidence>
<dbReference type="EMBL" id="LT598477">
    <property type="protein sequence ID" value="SCU97472.1"/>
    <property type="molecule type" value="Genomic_DNA"/>
</dbReference>
<organism evidence="2 3">
    <name type="scientific">Lachancea meyersii CBS 8951</name>
    <dbReference type="NCBI Taxonomy" id="1266667"/>
    <lineage>
        <taxon>Eukaryota</taxon>
        <taxon>Fungi</taxon>
        <taxon>Dikarya</taxon>
        <taxon>Ascomycota</taxon>
        <taxon>Saccharomycotina</taxon>
        <taxon>Saccharomycetes</taxon>
        <taxon>Saccharomycetales</taxon>
        <taxon>Saccharomycetaceae</taxon>
        <taxon>Lachancea</taxon>
    </lineage>
</organism>
<feature type="compositionally biased region" description="Basic residues" evidence="1">
    <location>
        <begin position="45"/>
        <end position="54"/>
    </location>
</feature>
<evidence type="ECO:0000313" key="3">
    <source>
        <dbReference type="Proteomes" id="UP000191144"/>
    </source>
</evidence>
<feature type="region of interest" description="Disordered" evidence="1">
    <location>
        <begin position="36"/>
        <end position="63"/>
    </location>
</feature>
<keyword evidence="3" id="KW-1185">Reference proteome</keyword>
<dbReference type="Pfam" id="PF08537">
    <property type="entry name" value="NBP1"/>
    <property type="match status" value="1"/>
</dbReference>
<dbReference type="InterPro" id="IPR013743">
    <property type="entry name" value="NBP1/CSA1"/>
</dbReference>
<accession>A0A1G4K1M5</accession>
<sequence>MLESARELLKGWFGGQDERKREHGSLDKWRRRHYAEDRRSNVAQRLRKRNPKSYRRTDQNAMRRGSTGLWTTVKSVFSPKDQELQQMRSAYADYKVPSYSDTARTSAQVQRRIATSAALKRKFLEKQYDDKLLDQLRRGRSLEPKPVSRFSRPLPHYETDHLVILQHKVEALTAKVGSLERDLQLTHKKLMFAREKNALLESLVNDANVDDEYVKSRRRITNFQKNDLKPEFGALPPSPRRAVSPLVTSSPIRLPYLDENDDEDDDDINDIDNHLKPRSCFYEKYPRIPTTEPMQKDPESSLSPIRVDLAKYSTSRDRFGD</sequence>
<feature type="region of interest" description="Disordered" evidence="1">
    <location>
        <begin position="284"/>
        <end position="321"/>
    </location>
</feature>
<evidence type="ECO:0000313" key="2">
    <source>
        <dbReference type="EMBL" id="SCU97472.1"/>
    </source>
</evidence>
<protein>
    <submittedName>
        <fullName evidence="2">LAME_0F19790g1_1</fullName>
    </submittedName>
</protein>
<proteinExistence type="predicted"/>
<reference evidence="3" key="1">
    <citation type="submission" date="2016-03" db="EMBL/GenBank/DDBJ databases">
        <authorList>
            <person name="Devillers Hugo."/>
        </authorList>
    </citation>
    <scope>NUCLEOTIDE SEQUENCE [LARGE SCALE GENOMIC DNA]</scope>
</reference>
<dbReference type="OrthoDB" id="4053251at2759"/>
<dbReference type="Proteomes" id="UP000191144">
    <property type="component" value="Chromosome F"/>
</dbReference>
<dbReference type="AlphaFoldDB" id="A0A1G4K1M5"/>
<gene>
    <name evidence="2" type="ORF">LAME_0F19790G</name>
</gene>